<reference evidence="6 7" key="1">
    <citation type="submission" date="2022-04" db="EMBL/GenBank/DDBJ databases">
        <title>Gracilibacillus sp. isolated from saltern.</title>
        <authorList>
            <person name="Won M."/>
            <person name="Lee C.-M."/>
            <person name="Woen H.-Y."/>
            <person name="Kwon S.-W."/>
        </authorList>
    </citation>
    <scope>NUCLEOTIDE SEQUENCE [LARGE SCALE GENOMIC DNA]</scope>
    <source>
        <strain evidence="6 7">SSPM10-3</strain>
    </source>
</reference>
<dbReference type="Gene3D" id="3.90.350.10">
    <property type="entry name" value="Transposase Inhibitor Protein From Tn5, Chain A, domain 1"/>
    <property type="match status" value="1"/>
</dbReference>
<dbReference type="RefSeq" id="WP_244741523.1">
    <property type="nucleotide sequence ID" value="NZ_CP095071.1"/>
</dbReference>
<evidence type="ECO:0000256" key="4">
    <source>
        <dbReference type="ARBA" id="ARBA00023172"/>
    </source>
</evidence>
<sequence>MSFTKVIQPFVEAIHKVLSVSKIRELARKTGFIERQGKLKAEEFLIISAFLNQTVGGSSLRDLCSAMSRLSSGTQLSKQALDQRFTKESVVFLREMFFQLAAQQNLVSIPFDLDRLFSRIRILDATSISTPKHDSSYPDGTKIQLEYELYQGRFMHALLYDLMDSDQEAARELEETIEKGDLVLRDLGYFSGEHLKNIDKNQGYYITRVPANQTFWTWNEEGEKVKLHPEEDGEHLKPGERIDYGWIQIGKKGKNTCLSRVVVQKLTKKEQRQREVYLKRRRQKGAKTPSANKRTHIQILATNVTQEQLDAQDLYPIYSLRWQIEILFKTWKSLFDIDDVRAVKSERFECHLYGTLIHILLSSMIAFQCRNYLYQEKAFEASEYKCIDEAKNAIISAKDRPIFSFSYLQSIIKNIYENICKHGEKERRNQQKSMRDILYKTYKKTFHMA</sequence>
<dbReference type="InterPro" id="IPR002559">
    <property type="entry name" value="Transposase_11"/>
</dbReference>
<dbReference type="EMBL" id="CP095071">
    <property type="protein sequence ID" value="UOQ84132.1"/>
    <property type="molecule type" value="Genomic_DNA"/>
</dbReference>
<evidence type="ECO:0000256" key="3">
    <source>
        <dbReference type="ARBA" id="ARBA00023125"/>
    </source>
</evidence>
<proteinExistence type="inferred from homology"/>
<keyword evidence="4" id="KW-0233">DNA recombination</keyword>
<evidence type="ECO:0000256" key="1">
    <source>
        <dbReference type="ARBA" id="ARBA00010075"/>
    </source>
</evidence>
<name>A0ABY4GIQ0_9BACI</name>
<comment type="similarity">
    <text evidence="1">Belongs to the transposase 11 family.</text>
</comment>
<dbReference type="InterPro" id="IPR047952">
    <property type="entry name" value="Transpos_IS4"/>
</dbReference>
<feature type="domain" description="Transposase IS4-like" evidence="5">
    <location>
        <begin position="117"/>
        <end position="358"/>
    </location>
</feature>
<evidence type="ECO:0000313" key="6">
    <source>
        <dbReference type="EMBL" id="UOQ84132.1"/>
    </source>
</evidence>
<dbReference type="PANTHER" id="PTHR33258:SF1">
    <property type="entry name" value="TRANSPOSASE INSL FOR INSERTION SEQUENCE ELEMENT IS186A-RELATED"/>
    <property type="match status" value="1"/>
</dbReference>
<dbReference type="SUPFAM" id="SSF53098">
    <property type="entry name" value="Ribonuclease H-like"/>
    <property type="match status" value="1"/>
</dbReference>
<gene>
    <name evidence="6" type="ORF">MUN87_15610</name>
</gene>
<organism evidence="6 7">
    <name type="scientific">Gracilibacillus salinarum</name>
    <dbReference type="NCBI Taxonomy" id="2932255"/>
    <lineage>
        <taxon>Bacteria</taxon>
        <taxon>Bacillati</taxon>
        <taxon>Bacillota</taxon>
        <taxon>Bacilli</taxon>
        <taxon>Bacillales</taxon>
        <taxon>Bacillaceae</taxon>
        <taxon>Gracilibacillus</taxon>
    </lineage>
</organism>
<evidence type="ECO:0000313" key="7">
    <source>
        <dbReference type="Proteomes" id="UP000831537"/>
    </source>
</evidence>
<evidence type="ECO:0000256" key="2">
    <source>
        <dbReference type="ARBA" id="ARBA00022578"/>
    </source>
</evidence>
<keyword evidence="2" id="KW-0815">Transposition</keyword>
<evidence type="ECO:0000259" key="5">
    <source>
        <dbReference type="Pfam" id="PF01609"/>
    </source>
</evidence>
<accession>A0ABY4GIQ0</accession>
<keyword evidence="3" id="KW-0238">DNA-binding</keyword>
<dbReference type="Proteomes" id="UP000831537">
    <property type="component" value="Chromosome"/>
</dbReference>
<dbReference type="Pfam" id="PF01609">
    <property type="entry name" value="DDE_Tnp_1"/>
    <property type="match status" value="1"/>
</dbReference>
<dbReference type="PANTHER" id="PTHR33258">
    <property type="entry name" value="TRANSPOSASE INSL FOR INSERTION SEQUENCE ELEMENT IS186A-RELATED"/>
    <property type="match status" value="1"/>
</dbReference>
<dbReference type="NCBIfam" id="NF033592">
    <property type="entry name" value="transpos_IS4_1"/>
    <property type="match status" value="1"/>
</dbReference>
<keyword evidence="7" id="KW-1185">Reference proteome</keyword>
<dbReference type="InterPro" id="IPR012337">
    <property type="entry name" value="RNaseH-like_sf"/>
</dbReference>
<protein>
    <submittedName>
        <fullName evidence="6">IS4 family transposase</fullName>
    </submittedName>
</protein>